<evidence type="ECO:0000256" key="2">
    <source>
        <dbReference type="ARBA" id="ARBA00022723"/>
    </source>
</evidence>
<dbReference type="Gene3D" id="2.170.150.70">
    <property type="match status" value="1"/>
</dbReference>
<keyword evidence="2" id="KW-0479">Metal-binding</keyword>
<dbReference type="Pfam" id="PF04828">
    <property type="entry name" value="GFA"/>
    <property type="match status" value="1"/>
</dbReference>
<keyword evidence="3" id="KW-0862">Zinc</keyword>
<gene>
    <name evidence="6" type="ORF">HA482_08975</name>
</gene>
<evidence type="ECO:0000256" key="4">
    <source>
        <dbReference type="SAM" id="MobiDB-lite"/>
    </source>
</evidence>
<feature type="region of interest" description="Disordered" evidence="4">
    <location>
        <begin position="119"/>
        <end position="147"/>
    </location>
</feature>
<dbReference type="InterPro" id="IPR006913">
    <property type="entry name" value="CENP-V/GFA"/>
</dbReference>
<dbReference type="PROSITE" id="PS51891">
    <property type="entry name" value="CENP_V_GFA"/>
    <property type="match status" value="1"/>
</dbReference>
<evidence type="ECO:0000256" key="3">
    <source>
        <dbReference type="ARBA" id="ARBA00022833"/>
    </source>
</evidence>
<evidence type="ECO:0000256" key="1">
    <source>
        <dbReference type="ARBA" id="ARBA00005495"/>
    </source>
</evidence>
<sequence length="147" mass="16315">MVDDMNVRTGGCHCGTVRFEVTLCDGFDSIRRCTCSYCRMRGAVVAMAKMGGISFLQGEDALTSYRFHTGTAQHFFCSKCGIYTHHQRRSDTTLYAVNVACLDGVSPFDFTEVPVMDGVNHTNDTGKPTRRAGTLRFIPADEPRRES</sequence>
<evidence type="ECO:0000259" key="5">
    <source>
        <dbReference type="PROSITE" id="PS51891"/>
    </source>
</evidence>
<dbReference type="InterPro" id="IPR011057">
    <property type="entry name" value="Mss4-like_sf"/>
</dbReference>
<comment type="caution">
    <text evidence="6">The sequence shown here is derived from an EMBL/GenBank/DDBJ whole genome shotgun (WGS) entry which is preliminary data.</text>
</comment>
<feature type="domain" description="CENP-V/GFA" evidence="5">
    <location>
        <begin position="8"/>
        <end position="109"/>
    </location>
</feature>
<protein>
    <submittedName>
        <fullName evidence="6">GFA family protein</fullName>
    </submittedName>
</protein>
<dbReference type="RefSeq" id="WP_188099284.1">
    <property type="nucleotide sequence ID" value="NZ_JAANIH010000012.1"/>
</dbReference>
<organism evidence="6 7">
    <name type="scientific">Bradyrhizobium campsiandrae</name>
    <dbReference type="NCBI Taxonomy" id="1729892"/>
    <lineage>
        <taxon>Bacteria</taxon>
        <taxon>Pseudomonadati</taxon>
        <taxon>Pseudomonadota</taxon>
        <taxon>Alphaproteobacteria</taxon>
        <taxon>Hyphomicrobiales</taxon>
        <taxon>Nitrobacteraceae</taxon>
        <taxon>Bradyrhizobium</taxon>
    </lineage>
</organism>
<dbReference type="PANTHER" id="PTHR28620">
    <property type="entry name" value="CENTROMERE PROTEIN V"/>
    <property type="match status" value="1"/>
</dbReference>
<dbReference type="SUPFAM" id="SSF51316">
    <property type="entry name" value="Mss4-like"/>
    <property type="match status" value="1"/>
</dbReference>
<dbReference type="InterPro" id="IPR052355">
    <property type="entry name" value="CENP-V-like"/>
</dbReference>
<accession>A0ABR7U2T5</accession>
<keyword evidence="7" id="KW-1185">Reference proteome</keyword>
<dbReference type="Proteomes" id="UP000639516">
    <property type="component" value="Unassembled WGS sequence"/>
</dbReference>
<name>A0ABR7U2T5_9BRAD</name>
<evidence type="ECO:0000313" key="6">
    <source>
        <dbReference type="EMBL" id="MBC9978349.1"/>
    </source>
</evidence>
<evidence type="ECO:0000313" key="7">
    <source>
        <dbReference type="Proteomes" id="UP000639516"/>
    </source>
</evidence>
<dbReference type="EMBL" id="JAATTO010000010">
    <property type="protein sequence ID" value="MBC9978349.1"/>
    <property type="molecule type" value="Genomic_DNA"/>
</dbReference>
<comment type="similarity">
    <text evidence="1">Belongs to the Gfa family.</text>
</comment>
<reference evidence="6 7" key="1">
    <citation type="journal article" date="2020" name="Arch. Microbiol.">
        <title>Bradyrhizobium campsiandrae sp. nov., a nitrogen-fixing bacterial strain isolated from a native leguminous tree from the Amazon adapted to flooded conditions.</title>
        <authorList>
            <person name="Cabral Michel D."/>
            <person name="Martins da Costa E."/>
            <person name="Azarias Guimaraes A."/>
            <person name="Soares de Carvalho T."/>
            <person name="Santos de Castro Caputo P."/>
            <person name="Willems A."/>
            <person name="de Souza Moreira F.M."/>
        </authorList>
    </citation>
    <scope>NUCLEOTIDE SEQUENCE [LARGE SCALE GENOMIC DNA]</scope>
    <source>
        <strain evidence="7">INPA 384B</strain>
    </source>
</reference>
<dbReference type="PANTHER" id="PTHR28620:SF1">
    <property type="entry name" value="CENP-V_GFA DOMAIN-CONTAINING PROTEIN"/>
    <property type="match status" value="1"/>
</dbReference>
<proteinExistence type="inferred from homology"/>